<dbReference type="InterPro" id="IPR036737">
    <property type="entry name" value="OmpA-like_sf"/>
</dbReference>
<dbReference type="EMBL" id="CDOL01000223">
    <property type="protein sequence ID" value="CEN53028.1"/>
    <property type="molecule type" value="Genomic_DNA"/>
</dbReference>
<dbReference type="PROSITE" id="PS51123">
    <property type="entry name" value="OMPA_2"/>
    <property type="match status" value="1"/>
</dbReference>
<evidence type="ECO:0000313" key="6">
    <source>
        <dbReference type="EMBL" id="CEN53028.1"/>
    </source>
</evidence>
<evidence type="ECO:0000259" key="5">
    <source>
        <dbReference type="PROSITE" id="PS51123"/>
    </source>
</evidence>
<dbReference type="PANTHER" id="PTHR30329:SF21">
    <property type="entry name" value="LIPOPROTEIN YIAD-RELATED"/>
    <property type="match status" value="1"/>
</dbReference>
<keyword evidence="3" id="KW-0998">Cell outer membrane</keyword>
<evidence type="ECO:0000256" key="3">
    <source>
        <dbReference type="ARBA" id="ARBA00023237"/>
    </source>
</evidence>
<dbReference type="InterPro" id="IPR006665">
    <property type="entry name" value="OmpA-like"/>
</dbReference>
<comment type="subcellular location">
    <subcellularLocation>
        <location evidence="1">Cell outer membrane</location>
    </subcellularLocation>
</comment>
<protein>
    <recommendedName>
        <fullName evidence="5">OmpA-like domain-containing protein</fullName>
    </recommendedName>
</protein>
<accession>A0A0B7IST4</accession>
<dbReference type="AlphaFoldDB" id="A0A0B7IST4"/>
<proteinExistence type="predicted"/>
<reference evidence="6 7" key="1">
    <citation type="submission" date="2015-01" db="EMBL/GenBank/DDBJ databases">
        <authorList>
            <person name="Xiang T."/>
            <person name="Song Y."/>
            <person name="Huang L."/>
            <person name="Wang B."/>
            <person name="Wu P."/>
        </authorList>
    </citation>
    <scope>NUCLEOTIDE SEQUENCE [LARGE SCALE GENOMIC DNA]</scope>
    <source>
        <strain evidence="6 7">CcD93</strain>
    </source>
</reference>
<dbReference type="InterPro" id="IPR006664">
    <property type="entry name" value="OMP_bac"/>
</dbReference>
<keyword evidence="2 4" id="KW-0472">Membrane</keyword>
<dbReference type="Proteomes" id="UP000038200">
    <property type="component" value="Unassembled WGS sequence"/>
</dbReference>
<dbReference type="PANTHER" id="PTHR30329">
    <property type="entry name" value="STATOR ELEMENT OF FLAGELLAR MOTOR COMPLEX"/>
    <property type="match status" value="1"/>
</dbReference>
<feature type="domain" description="OmpA-like" evidence="5">
    <location>
        <begin position="93"/>
        <end position="210"/>
    </location>
</feature>
<evidence type="ECO:0000256" key="2">
    <source>
        <dbReference type="ARBA" id="ARBA00023136"/>
    </source>
</evidence>
<dbReference type="RefSeq" id="WP_042007737.1">
    <property type="nucleotide sequence ID" value="NZ_CDOL01000223.1"/>
</dbReference>
<organism evidence="6 7">
    <name type="scientific">Capnocytophaga canis</name>
    <dbReference type="NCBI Taxonomy" id="1848903"/>
    <lineage>
        <taxon>Bacteria</taxon>
        <taxon>Pseudomonadati</taxon>
        <taxon>Bacteroidota</taxon>
        <taxon>Flavobacteriia</taxon>
        <taxon>Flavobacteriales</taxon>
        <taxon>Flavobacteriaceae</taxon>
        <taxon>Capnocytophaga</taxon>
    </lineage>
</organism>
<dbReference type="InterPro" id="IPR050330">
    <property type="entry name" value="Bact_OuterMem_StrucFunc"/>
</dbReference>
<dbReference type="Gene3D" id="3.30.1330.60">
    <property type="entry name" value="OmpA-like domain"/>
    <property type="match status" value="1"/>
</dbReference>
<dbReference type="PROSITE" id="PS51257">
    <property type="entry name" value="PROKAR_LIPOPROTEIN"/>
    <property type="match status" value="1"/>
</dbReference>
<name>A0A0B7IST4_9FLAO</name>
<dbReference type="GO" id="GO:0009279">
    <property type="term" value="C:cell outer membrane"/>
    <property type="evidence" value="ECO:0007669"/>
    <property type="project" value="UniProtKB-SubCell"/>
</dbReference>
<evidence type="ECO:0000256" key="1">
    <source>
        <dbReference type="ARBA" id="ARBA00004442"/>
    </source>
</evidence>
<dbReference type="OrthoDB" id="9763897at2"/>
<evidence type="ECO:0000313" key="7">
    <source>
        <dbReference type="Proteomes" id="UP000038200"/>
    </source>
</evidence>
<gene>
    <name evidence="6" type="ORF">CCAND93_350009</name>
</gene>
<sequence length="210" mass="23573">MKKYILIVSSIYFIASCSSSQKAHSGINQSIEEKTKLIENANTEFSTATIVGLTAEILLAKEQEKIREKKIKDLVNSLKDIEGVNIITHKDDNSFEMSVENDIFFEFDKVDLTPQALNILDKIYTNLADLLDSTKFKIVGHTDNVGSVIYNLELSKLRAKAVGNYFKERGANENKIKEFGKGLSSPIADNKTEEGRAKNRRVEITIIPEI</sequence>
<evidence type="ECO:0000256" key="4">
    <source>
        <dbReference type="PROSITE-ProRule" id="PRU00473"/>
    </source>
</evidence>
<dbReference type="Pfam" id="PF00691">
    <property type="entry name" value="OmpA"/>
    <property type="match status" value="1"/>
</dbReference>
<dbReference type="SUPFAM" id="SSF103088">
    <property type="entry name" value="OmpA-like"/>
    <property type="match status" value="1"/>
</dbReference>
<dbReference type="PRINTS" id="PR01021">
    <property type="entry name" value="OMPADOMAIN"/>
</dbReference>
<dbReference type="CDD" id="cd07185">
    <property type="entry name" value="OmpA_C-like"/>
    <property type="match status" value="1"/>
</dbReference>